<gene>
    <name evidence="1" type="ORF">PV02_06770</name>
</gene>
<reference evidence="1 2" key="1">
    <citation type="journal article" date="2011" name="Appl. Environ. Microbiol.">
        <title>Methanogenic archaea isolated from Taiwan's Chelungpu fault.</title>
        <authorList>
            <person name="Wu S.Y."/>
            <person name="Lai M.C."/>
        </authorList>
    </citation>
    <scope>NUCLEOTIDE SEQUENCE [LARGE SCALE GENOMIC DNA]</scope>
    <source>
        <strain evidence="1 2">St545Mb</strain>
    </source>
</reference>
<sequence>MADIRAYVGMSGSAKTLCLSNEAWHLWLKGYRVYSNYDLVFDGNTKPWSKRYNEGELNYSPLFHPKDLLRIKLRGRFVIVLDEIDNFGSDPDDLMGGVDAYDFKSEAARMTSAFFKKRLRKLHGSLRYSVQQMRMVPPRVREETEFLDLPQVVKTRMTGDPARPTAPLVVVIKEKRINPESPGGEYHDTGIARRLAHPLLGLGYVTPDMLQIYNTDADILSAADLPQPRANPFAENAVNDEKFYHACQKHFGVDCMVELLQDSGNNSQWIGDVVVTPPGQAPIIFDVTGVKKYYKDGKAQYMDLKPKWEKLKEMLQLDAKIGSVHYLAYYQMEGEKRDKQAWYLIPLSRLRNALYSPIHLLPSSKIITGSKNLRVQEVEAIPLANLQLTPTKTDTVVIN</sequence>
<organism evidence="1 2">
    <name type="scientific">Methanolobus chelungpuianus</name>
    <dbReference type="NCBI Taxonomy" id="502115"/>
    <lineage>
        <taxon>Archaea</taxon>
        <taxon>Methanobacteriati</taxon>
        <taxon>Methanobacteriota</taxon>
        <taxon>Stenosarchaea group</taxon>
        <taxon>Methanomicrobia</taxon>
        <taxon>Methanosarcinales</taxon>
        <taxon>Methanosarcinaceae</taxon>
        <taxon>Methanolobus</taxon>
    </lineage>
</organism>
<protein>
    <submittedName>
        <fullName evidence="1">Uncharacterized protein</fullName>
    </submittedName>
</protein>
<evidence type="ECO:0000313" key="1">
    <source>
        <dbReference type="EMBL" id="MCQ6962796.1"/>
    </source>
</evidence>
<accession>A0AAE3KX88</accession>
<comment type="caution">
    <text evidence="1">The sequence shown here is derived from an EMBL/GenBank/DDBJ whole genome shotgun (WGS) entry which is preliminary data.</text>
</comment>
<proteinExistence type="predicted"/>
<keyword evidence="2" id="KW-1185">Reference proteome</keyword>
<dbReference type="Proteomes" id="UP001206983">
    <property type="component" value="Unassembled WGS sequence"/>
</dbReference>
<dbReference type="EMBL" id="JTEO01000004">
    <property type="protein sequence ID" value="MCQ6962796.1"/>
    <property type="molecule type" value="Genomic_DNA"/>
</dbReference>
<dbReference type="RefSeq" id="WP_256622639.1">
    <property type="nucleotide sequence ID" value="NZ_JTEO01000004.1"/>
</dbReference>
<evidence type="ECO:0000313" key="2">
    <source>
        <dbReference type="Proteomes" id="UP001206983"/>
    </source>
</evidence>
<name>A0AAE3KX88_9EURY</name>
<dbReference type="AlphaFoldDB" id="A0AAE3KX88"/>